<evidence type="ECO:0000313" key="3">
    <source>
        <dbReference type="Proteomes" id="UP000605013"/>
    </source>
</evidence>
<keyword evidence="1" id="KW-0732">Signal</keyword>
<accession>A0ABS1WJB3</accession>
<evidence type="ECO:0000313" key="2">
    <source>
        <dbReference type="EMBL" id="MBL7559204.1"/>
    </source>
</evidence>
<organism evidence="2 3">
    <name type="scientific">Olleya sediminilitoris</name>
    <dbReference type="NCBI Taxonomy" id="2795739"/>
    <lineage>
        <taxon>Bacteria</taxon>
        <taxon>Pseudomonadati</taxon>
        <taxon>Bacteroidota</taxon>
        <taxon>Flavobacteriia</taxon>
        <taxon>Flavobacteriales</taxon>
        <taxon>Flavobacteriaceae</taxon>
    </lineage>
</organism>
<feature type="chain" id="PRO_5045834593" evidence="1">
    <location>
        <begin position="18"/>
        <end position="259"/>
    </location>
</feature>
<evidence type="ECO:0000256" key="1">
    <source>
        <dbReference type="SAM" id="SignalP"/>
    </source>
</evidence>
<reference evidence="2 3" key="1">
    <citation type="submission" date="2020-12" db="EMBL/GenBank/DDBJ databases">
        <title>Olleya sediminilitoris sp. nov., isolated from a tidal flat.</title>
        <authorList>
            <person name="Park S."/>
            <person name="Yoon J.-H."/>
        </authorList>
    </citation>
    <scope>NUCLEOTIDE SEQUENCE [LARGE SCALE GENOMIC DNA]</scope>
    <source>
        <strain evidence="2 3">YSTF-M6</strain>
    </source>
</reference>
<dbReference type="Proteomes" id="UP000605013">
    <property type="component" value="Unassembled WGS sequence"/>
</dbReference>
<dbReference type="EMBL" id="JAEMEF010000003">
    <property type="protein sequence ID" value="MBL7559204.1"/>
    <property type="molecule type" value="Genomic_DNA"/>
</dbReference>
<feature type="signal peptide" evidence="1">
    <location>
        <begin position="1"/>
        <end position="17"/>
    </location>
</feature>
<sequence length="259" mass="30488">MKYILITIYFISVSLLAQQPITTQLIQKDSINADLFIAKNNFDNLYIIKDNILIKKSKNNTYNYSSIQLGNITSVHTFNPLKINAFYADLNTVVILDNRLTEIFKIDFNALDSYKNISHITTGFDNTLWLFNQDFQYLELYDYKTQTTRYKTIPITSKVLGITSSYNYCWLLTQNYLYCYNYFGSLVYKIKNDNYLSVKVNNEDLVIKKENGLIYYNHKTKSLSSMALPNMLISQFSVTNQILYIYSRKTLYQYQFKID</sequence>
<dbReference type="Gene3D" id="2.130.10.10">
    <property type="entry name" value="YVTN repeat-like/Quinoprotein amine dehydrogenase"/>
    <property type="match status" value="1"/>
</dbReference>
<dbReference type="RefSeq" id="WP_202999394.1">
    <property type="nucleotide sequence ID" value="NZ_JAEMEF010000003.1"/>
</dbReference>
<dbReference type="InterPro" id="IPR015943">
    <property type="entry name" value="WD40/YVTN_repeat-like_dom_sf"/>
</dbReference>
<gene>
    <name evidence="2" type="ORF">JAO71_05240</name>
</gene>
<comment type="caution">
    <text evidence="2">The sequence shown here is derived from an EMBL/GenBank/DDBJ whole genome shotgun (WGS) entry which is preliminary data.</text>
</comment>
<keyword evidence="3" id="KW-1185">Reference proteome</keyword>
<protein>
    <submittedName>
        <fullName evidence="2">Uncharacterized protein</fullName>
    </submittedName>
</protein>
<proteinExistence type="predicted"/>
<name>A0ABS1WJB3_9FLAO</name>